<dbReference type="Pfam" id="PF16555">
    <property type="entry name" value="GramPos_pilinD1"/>
    <property type="match status" value="1"/>
</dbReference>
<evidence type="ECO:0000256" key="3">
    <source>
        <dbReference type="ARBA" id="ARBA00022525"/>
    </source>
</evidence>
<dbReference type="PANTHER" id="PTHR36108:SF13">
    <property type="entry name" value="COLOSSIN-B-RELATED"/>
    <property type="match status" value="1"/>
</dbReference>
<keyword evidence="6" id="KW-0812">Transmembrane</keyword>
<dbReference type="Gene3D" id="2.60.40.740">
    <property type="match status" value="1"/>
</dbReference>
<dbReference type="Pfam" id="PF17802">
    <property type="entry name" value="SpaA"/>
    <property type="match status" value="1"/>
</dbReference>
<feature type="domain" description="Gram-positive cocci surface proteins LPxTG" evidence="8">
    <location>
        <begin position="465"/>
        <end position="499"/>
    </location>
</feature>
<dbReference type="EMBL" id="JAFLVX010000011">
    <property type="protein sequence ID" value="MBO0476106.1"/>
    <property type="molecule type" value="Genomic_DNA"/>
</dbReference>
<keyword evidence="6" id="KW-1133">Transmembrane helix</keyword>
<evidence type="ECO:0000256" key="7">
    <source>
        <dbReference type="SAM" id="SignalP"/>
    </source>
</evidence>
<keyword evidence="5" id="KW-0572">Peptidoglycan-anchor</keyword>
<evidence type="ECO:0000259" key="8">
    <source>
        <dbReference type="Pfam" id="PF00746"/>
    </source>
</evidence>
<feature type="domain" description="SpaA-like prealbumin fold" evidence="10">
    <location>
        <begin position="353"/>
        <end position="459"/>
    </location>
</feature>
<dbReference type="InterPro" id="IPR013783">
    <property type="entry name" value="Ig-like_fold"/>
</dbReference>
<feature type="transmembrane region" description="Helical" evidence="6">
    <location>
        <begin position="478"/>
        <end position="497"/>
    </location>
</feature>
<dbReference type="PANTHER" id="PTHR36108">
    <property type="entry name" value="COLOSSIN-B-RELATED"/>
    <property type="match status" value="1"/>
</dbReference>
<keyword evidence="2" id="KW-0134">Cell wall</keyword>
<evidence type="ECO:0000259" key="10">
    <source>
        <dbReference type="Pfam" id="PF17802"/>
    </source>
</evidence>
<proteinExistence type="inferred from homology"/>
<dbReference type="RefSeq" id="WP_206965010.1">
    <property type="nucleotide sequence ID" value="NZ_JAFLVX010000011.1"/>
</dbReference>
<dbReference type="NCBIfam" id="NF033902">
    <property type="entry name" value="iso_D2_wall_anc"/>
    <property type="match status" value="1"/>
</dbReference>
<dbReference type="InterPro" id="IPR019931">
    <property type="entry name" value="LPXTG_anchor"/>
</dbReference>
<dbReference type="InterPro" id="IPR026466">
    <property type="entry name" value="Fim_isopep_form_D2_dom"/>
</dbReference>
<gene>
    <name evidence="11" type="ORF">DOK76_03430</name>
</gene>
<dbReference type="InterPro" id="IPR032364">
    <property type="entry name" value="GramPos_pilinD1_N"/>
</dbReference>
<evidence type="ECO:0000256" key="4">
    <source>
        <dbReference type="ARBA" id="ARBA00022729"/>
    </source>
</evidence>
<dbReference type="Pfam" id="PF00746">
    <property type="entry name" value="Gram_pos_anchor"/>
    <property type="match status" value="1"/>
</dbReference>
<organism evidence="11 12">
    <name type="scientific">Candidatus Vagococcus giribetii</name>
    <dbReference type="NCBI Taxonomy" id="2230876"/>
    <lineage>
        <taxon>Bacteria</taxon>
        <taxon>Bacillati</taxon>
        <taxon>Bacillota</taxon>
        <taxon>Bacilli</taxon>
        <taxon>Lactobacillales</taxon>
        <taxon>Enterococcaceae</taxon>
        <taxon>Vagococcus</taxon>
    </lineage>
</organism>
<comment type="similarity">
    <text evidence="1">Belongs to the serine-aspartate repeat-containing protein (SDr) family.</text>
</comment>
<dbReference type="InterPro" id="IPR041033">
    <property type="entry name" value="SpaA_PFL_dom_1"/>
</dbReference>
<feature type="signal peptide" evidence="7">
    <location>
        <begin position="1"/>
        <end position="29"/>
    </location>
</feature>
<comment type="caution">
    <text evidence="11">The sequence shown here is derived from an EMBL/GenBank/DDBJ whole genome shotgun (WGS) entry which is preliminary data.</text>
</comment>
<feature type="domain" description="Gram-positive pilin subunit D1 N-terminal" evidence="9">
    <location>
        <begin position="37"/>
        <end position="191"/>
    </location>
</feature>
<evidence type="ECO:0000313" key="11">
    <source>
        <dbReference type="EMBL" id="MBO0476106.1"/>
    </source>
</evidence>
<evidence type="ECO:0000256" key="1">
    <source>
        <dbReference type="ARBA" id="ARBA00007257"/>
    </source>
</evidence>
<dbReference type="NCBIfam" id="TIGR01167">
    <property type="entry name" value="LPXTG_anchor"/>
    <property type="match status" value="1"/>
</dbReference>
<evidence type="ECO:0000256" key="2">
    <source>
        <dbReference type="ARBA" id="ARBA00022512"/>
    </source>
</evidence>
<evidence type="ECO:0000256" key="6">
    <source>
        <dbReference type="SAM" id="Phobius"/>
    </source>
</evidence>
<keyword evidence="12" id="KW-1185">Reference proteome</keyword>
<dbReference type="Proteomes" id="UP000664857">
    <property type="component" value="Unassembled WGS sequence"/>
</dbReference>
<dbReference type="Gene3D" id="2.60.40.10">
    <property type="entry name" value="Immunoglobulins"/>
    <property type="match status" value="2"/>
</dbReference>
<feature type="chain" id="PRO_5046071068" evidence="7">
    <location>
        <begin position="30"/>
        <end position="506"/>
    </location>
</feature>
<keyword evidence="3" id="KW-0964">Secreted</keyword>
<evidence type="ECO:0000259" key="9">
    <source>
        <dbReference type="Pfam" id="PF16555"/>
    </source>
</evidence>
<evidence type="ECO:0000256" key="5">
    <source>
        <dbReference type="ARBA" id="ARBA00023088"/>
    </source>
</evidence>
<dbReference type="NCBIfam" id="TIGR04226">
    <property type="entry name" value="RrgB_K2N_iso_D2"/>
    <property type="match status" value="1"/>
</dbReference>
<dbReference type="InterPro" id="IPR048052">
    <property type="entry name" value="FM1-like"/>
</dbReference>
<accession>A0ABS3HTF1</accession>
<protein>
    <submittedName>
        <fullName evidence="11">SpaH/EbpB family LPXTG-anchored major pilin</fullName>
    </submittedName>
</protein>
<name>A0ABS3HTF1_9ENTE</name>
<sequence length="506" mass="55402">MKKKIIKLISLLVLLVPIVTSSFSLKVEAAEGDDAIEKVDVILHKQVFDAGKIPVIENTGEELDMNQYGGEPLEGVTFEAFDITDKFIELLKAGSSAEEATKTIVDLAKNYNEAVKLGDSVKTMVTDAAGMAPFADLAMKKGKEYATYLFVETNSAANIKEKAAPIVVTMPIYLVGTNDVNKNVHIYPKNERDKMLEKDLTEETKKELEITINGEVINNIEIGKPFEYGLSALLPWNLSDKAFYRIIDTPSAGMKVLVDTIEIPGLEKGVDYTVEAKGDGFVLSLDTKSEKVLALAGKRLGITYKAILTEDIQIDFGANNTANVEVGTDVTGEPEDPTDPPTVGPDIYTGGKQFKKVDNNSGKTLAGAKFDLVKLDKDDNIVAYAYYADGKYEWKTEKPTESIYVSDNDGLVKINGLEYSEKLEAGQTYALIETEAPTGYAKLEKPVKFEVIKGDYATVFLDVKNVKKGILPSTGGSGIYLFLVIGSLLMTGAFVWYRRTHTEVEV</sequence>
<keyword evidence="6" id="KW-0472">Membrane</keyword>
<keyword evidence="4 7" id="KW-0732">Signal</keyword>
<evidence type="ECO:0000313" key="12">
    <source>
        <dbReference type="Proteomes" id="UP000664857"/>
    </source>
</evidence>
<reference evidence="11 12" key="1">
    <citation type="submission" date="2021-03" db="EMBL/GenBank/DDBJ databases">
        <title>Enterococcal diversity collection.</title>
        <authorList>
            <person name="Gilmore M.S."/>
            <person name="Schwartzman J."/>
            <person name="Van Tyne D."/>
            <person name="Martin M."/>
            <person name="Earl A.M."/>
            <person name="Manson A.L."/>
            <person name="Straub T."/>
            <person name="Salamzade R."/>
            <person name="Saavedra J."/>
            <person name="Lebreton F."/>
            <person name="Prichula J."/>
            <person name="Schaufler K."/>
            <person name="Gaca A."/>
            <person name="Sgardioli B."/>
            <person name="Wagenaar J."/>
            <person name="Strong T."/>
        </authorList>
    </citation>
    <scope>NUCLEOTIDE SEQUENCE [LARGE SCALE GENOMIC DNA]</scope>
    <source>
        <strain evidence="11 12">DIV0080</strain>
    </source>
</reference>